<reference evidence="3" key="1">
    <citation type="submission" date="2022-02" db="EMBL/GenBank/DDBJ databases">
        <title>Crop Bioprotection Bacillus Genome Sequencing.</title>
        <authorList>
            <person name="Dunlap C."/>
        </authorList>
    </citation>
    <scope>NUCLEOTIDE SEQUENCE</scope>
    <source>
        <strain evidence="3">EC49O2N-C10</strain>
    </source>
</reference>
<dbReference type="PANTHER" id="PTHR35561">
    <property type="entry name" value="RNA 2',3'-CYCLIC PHOSPHODIESTERASE"/>
    <property type="match status" value="1"/>
</dbReference>
<evidence type="ECO:0000313" key="3">
    <source>
        <dbReference type="EMBL" id="MCY9184833.1"/>
    </source>
</evidence>
<proteinExistence type="inferred from homology"/>
<dbReference type="NCBIfam" id="TIGR02258">
    <property type="entry name" value="2_5_ligase"/>
    <property type="match status" value="1"/>
</dbReference>
<dbReference type="EC" id="3.1.4.58" evidence="2"/>
<organism evidence="3 4">
    <name type="scientific">Bacillus halotolerans</name>
    <dbReference type="NCBI Taxonomy" id="260554"/>
    <lineage>
        <taxon>Bacteria</taxon>
        <taxon>Bacillati</taxon>
        <taxon>Bacillota</taxon>
        <taxon>Bacilli</taxon>
        <taxon>Bacillales</taxon>
        <taxon>Bacillaceae</taxon>
        <taxon>Bacillus</taxon>
    </lineage>
</organism>
<dbReference type="RefSeq" id="WP_103671680.1">
    <property type="nucleotide sequence ID" value="NZ_JALAPT010000005.1"/>
</dbReference>
<evidence type="ECO:0000256" key="1">
    <source>
        <dbReference type="ARBA" id="ARBA00022801"/>
    </source>
</evidence>
<feature type="short sequence motif" description="HXTX 1" evidence="2">
    <location>
        <begin position="44"/>
        <end position="47"/>
    </location>
</feature>
<comment type="caution">
    <text evidence="3">The sequence shown here is derived from an EMBL/GenBank/DDBJ whole genome shotgun (WGS) entry which is preliminary data.</text>
</comment>
<comment type="catalytic activity">
    <reaction evidence="2">
        <text>a 3'-end 2',3'-cyclophospho-ribonucleotide-RNA + H2O = a 3'-end 2'-phospho-ribonucleotide-RNA + H(+)</text>
        <dbReference type="Rhea" id="RHEA:11828"/>
        <dbReference type="Rhea" id="RHEA-COMP:10464"/>
        <dbReference type="Rhea" id="RHEA-COMP:17353"/>
        <dbReference type="ChEBI" id="CHEBI:15377"/>
        <dbReference type="ChEBI" id="CHEBI:15378"/>
        <dbReference type="ChEBI" id="CHEBI:83064"/>
        <dbReference type="ChEBI" id="CHEBI:173113"/>
        <dbReference type="EC" id="3.1.4.58"/>
    </reaction>
</comment>
<accession>A0A9Q4EL16</accession>
<protein>
    <recommendedName>
        <fullName evidence="2">RNA 2',3'-cyclic phosphodiesterase</fullName>
        <shortName evidence="2">RNA 2',3'-CPDase</shortName>
        <ecNumber evidence="2">3.1.4.58</ecNumber>
    </recommendedName>
</protein>
<evidence type="ECO:0000313" key="4">
    <source>
        <dbReference type="Proteomes" id="UP001073053"/>
    </source>
</evidence>
<name>A0A9Q4EL16_9BACI</name>
<feature type="active site" description="Proton donor" evidence="2">
    <location>
        <position position="44"/>
    </location>
</feature>
<evidence type="ECO:0000256" key="2">
    <source>
        <dbReference type="HAMAP-Rule" id="MF_01940"/>
    </source>
</evidence>
<dbReference type="InterPro" id="IPR009097">
    <property type="entry name" value="Cyclic_Pdiesterase"/>
</dbReference>
<keyword evidence="1 2" id="KW-0378">Hydrolase</keyword>
<gene>
    <name evidence="3" type="primary">thpR</name>
    <name evidence="3" type="ORF">MOF03_09200</name>
</gene>
<dbReference type="Gene3D" id="3.90.1140.10">
    <property type="entry name" value="Cyclic phosphodiesterase"/>
    <property type="match status" value="1"/>
</dbReference>
<dbReference type="PANTHER" id="PTHR35561:SF1">
    <property type="entry name" value="RNA 2',3'-CYCLIC PHOSPHODIESTERASE"/>
    <property type="match status" value="1"/>
</dbReference>
<dbReference type="Pfam" id="PF13563">
    <property type="entry name" value="2_5_RNA_ligase2"/>
    <property type="match status" value="1"/>
</dbReference>
<comment type="function">
    <text evidence="2">Hydrolyzes RNA 2',3'-cyclic phosphodiester to an RNA 2'-phosphomonoester.</text>
</comment>
<sequence length="183" mass="21029">MSDIRPHYFIGVPIPPEIANPIYQAAKSEPALTFQKWVHPLDYHITLIFLGAADEAQIKQLEGSLAEIAVDANPFTIEFDKIDVFGDRRQPRVLHLEPKKNTALETLREHTKQAVLQAGFKVEKRAYHPHMTLARKWTGQKGFPAQVPFKSGEVSTAIERFSLFQTYLNQSPKYEEKYKFYLT</sequence>
<dbReference type="SUPFAM" id="SSF55144">
    <property type="entry name" value="LigT-like"/>
    <property type="match status" value="1"/>
</dbReference>
<dbReference type="GO" id="GO:0008664">
    <property type="term" value="F:RNA 2',3'-cyclic 3'-phosphodiesterase activity"/>
    <property type="evidence" value="ECO:0007669"/>
    <property type="project" value="UniProtKB-EC"/>
</dbReference>
<dbReference type="GO" id="GO:0004113">
    <property type="term" value="F:2',3'-cyclic-nucleotide 3'-phosphodiesterase activity"/>
    <property type="evidence" value="ECO:0007669"/>
    <property type="project" value="InterPro"/>
</dbReference>
<feature type="short sequence motif" description="HXTX 2" evidence="2">
    <location>
        <begin position="130"/>
        <end position="133"/>
    </location>
</feature>
<dbReference type="AlphaFoldDB" id="A0A9Q4EL16"/>
<feature type="active site" description="Proton acceptor" evidence="2">
    <location>
        <position position="130"/>
    </location>
</feature>
<dbReference type="EMBL" id="JALAWA010000004">
    <property type="protein sequence ID" value="MCY9184833.1"/>
    <property type="molecule type" value="Genomic_DNA"/>
</dbReference>
<dbReference type="HAMAP" id="MF_01940">
    <property type="entry name" value="RNA_CPDase"/>
    <property type="match status" value="1"/>
</dbReference>
<dbReference type="Proteomes" id="UP001073053">
    <property type="component" value="Unassembled WGS sequence"/>
</dbReference>
<comment type="similarity">
    <text evidence="2">Belongs to the 2H phosphoesterase superfamily. ThpR family.</text>
</comment>
<dbReference type="InterPro" id="IPR004175">
    <property type="entry name" value="RNA_CPDase"/>
</dbReference>